<feature type="chain" id="PRO_5046937829" evidence="3">
    <location>
        <begin position="45"/>
        <end position="2850"/>
    </location>
</feature>
<keyword evidence="2" id="KW-1133">Transmembrane helix</keyword>
<dbReference type="Proteomes" id="UP000700815">
    <property type="component" value="Unassembled WGS sequence"/>
</dbReference>
<sequence>MNRSKDRNELGAKPRYSRTSSRIKAIASVVAAALSLTCAIPSHAQNVNVESVLNSTVNSTLDSTVGSNVTVISNGKVVTDNTIVSAANEIAKGVKEGTTANSGNVSNGTSGTSGTTFKQHSTFQSDSAFSNDSSALNGTAGTAGEGSAQSGTTNDSAATTGNGSGATADASGKSDATNDKTGSADTSVSDTTDGKKDTADADSATDADKSDKTDADATDKKDSDDTDGKSDDAVDDKNADDATADDASSDASADSSTDTQAAASSTLGGRDFAGQVTKEINGKTYILIGNEQQLRAIGTKTKVMRPIWKIETEQCQKTGETEVAHLPIYGWVSINTKTQIYSGDADLDPDATLRNQVADNDHDSSLIACTGLNTGEYKYKYVTLGEDGSEVSASKADTGLTYSSTENYIIFRDINLNSNAVDTVNTNWAPLRFLGVMIGAVSPDTATAGSLWSTLGTDGVSVNDTALRPVISHVTVEQTGPKLNVNEQQGIGFFSSLTSDTNLSGSNLGSSGTVSVTNIKLSDVSVTNNASEAYVPETLLDLLTKTVGTLLDALLALLKLLTVGIVNIDLNLKDLLSLHKDNPSNLATGAFAGRIYGDVKVTNCAVEDVTVSSVSNMTGGFAGYVEGATRYDVVSKIVGALTDLLDKILSVIPFLGLGDLVTWLLNGTLGLNALIPVGYYNPVISNSTVTNFKEGTVLGSADKPQAGGFVGAQIGTIIENSSVTSENAFTVLASDYAGGFAGVSRNGNVGGLLNSLGVDLMSALRPQSLIENSTLKADGGVTVTAANYAGGFSGAMANSYAVNDAMTGKTTVTATTSYAGGFTGCASVGWGLELGSGDATNGSLLKQLVKAVTELLGDGSGASAGELLSVAGVKPSDILGLSMNGTITVESQGDYAGGIAGLGSGVTIGDSSETNLNKLSYWKYNTTLHPRRAYPAVNRATSVDGLTKVSAAKSYAGGIAGSMQPVMVAGLLNNVLKIGDVSTLKKLDEFATFLVENVEVTGPADGLTVTAGDYYAGGAIGCATGGDVTNVNVTNLADLSATGEVGGFIGFSGPGSAVGATGLNVLGLIKLSGLLSVAQYSSVEVIKSNVTGITSGFTVKATGVTDGEKNRFAAGGFYGQANSTKTRESHVKSLKSVTADKTKSDGMAGGFAGYSTTGGLADVADDAANSSVMQEWIKGGLLSVDDLLGAVPYLIPNYKDTTVSYVNGGYVEGDIAGGFAGNFQSGKVNQFSDKELNDDVTLADVQNTVTAEGYAAVVNIDHVTGGAYAGGFGGKVVSGALASAGNGGISLLGKLGTVNIGDLLQVVQGYVPLVSYASVHSDASTVETTSGKEPTDPKNPGLVVSTDRIDSTDSTSGSAGGYIGYGSGVQVSHSNVTQLRYTKVTEPKKLEDADGSTYFDTKKSSYAVTAKRYAGGYIGFMDIGSAASVGKGIQLLGKGVTLTDVTSVLSVVVSTIEHSDVTGAAAGYAVIASDTSEKNTELGSGIPTAGSADNPLGEAGGFAGRIMGGHIQDSNAHNFAYIIGQLTAGGYAGGIAPGDVANVLGNEDSTFTVLKGLVGAGGTFASLLQDFVPTIRNSSTDAVPCGGAVRAQAASDKNALRGMAGGYVGHDEGGHIWGNNNAPWKNEKDADNHYTGEKRTAFAARIRSVYGAEFAGGFTGFMEPADTAKTGSLSLLFGLIEVGNLLGALGVAYPTDENTHVTGPLRNLDYDTWQAWAEAVGTRGGYGKEFAELIKHAGEINDQKALNKAIDTYIYGTNVVAGRADYDQNANASQGGVAGGYVGLMRAGTVTNGQAQDTKQVKAMRAAGGFAGSMESGGAVEFGTVNVLGIIKANLSKLVSALNVFVPVIKSSSVVGYRRGMTVEATGTDLTHTNGFAGGYVGYASGAQIWGDATFSDADKSDDRWTIGSTHEGYKATGCNVSNLRRVKGTNAIGGYAGLITAAGVAEVNTNASEGILQKLLDLVISTPNDLAQVVQATVSTVRGASVSSVKDEQSAAAWGFTVEGAYSVTTKNADGTTTTSTKYARAAGGFAGSMKAVVAGTKKGGTSATDTLTVDGLRGVEGGQYAGGFFGQADTTAVASVAGTNGSNGSDQSTNLLLGLIKAGNISALEAFRPYVYHANVTGVADGIQIRAHDSSTQGILDSKRFTGAAGGFGGGLINGTVDYGTVTNLNSVSGVNYAGGFIGYLGKAGTVNADNIEVKKLLGATAGVLDIWGSHVDDSSVTGIADGFTVAVSHDGADYQAGTDAATGREVAGGFAGYADLARISRSTVTGLKKVSSGELAGGFVGETTMAYLVDAEISSVLLDFILKVVNALLKLLYLNKAQDLGVIDLGKWFPALGKVIDLKVLAEGELLYVNLFGLKIGVALSRADAENQQQADVAIITIGDSTIKLPCTEGNGVDEDQLRSNLTVELIKANRTKVTYSSVQGIADGYDVFGGGATQDSDGDANLATGYAGGFIAFNHEGLLEHDDMTYADTIRGTEGLVGPFTGKTKLKSVYDFNSVQKIEGTGNTYHIYRDVPEAWSYALTADKQQFTYGSHMDNAKKADGTASDTAGVLKLDLNRYDVAHMTEKTVIKEFADYKDALVSNNVGGVNDPDENGTNKSKFMNVYVSAAEAVLMLNVEVTDNTSGLTPEPDDGQDPCGLDGCQSIDLTLRKVWDDNGGRAAERPKSITLRITATYTDANGKIVTPANIHCPKDDCVTGSNPKDNPASYVEQGNPWNVTLSADDASAANGNTWRKVVKNLPIAVQDDGGKIHPYTYTVQEIAVTYQGKDPVRDYDKTPTDAGYHVTVTYDTKEYVATVTNAPWKMPDTGDHGALWLAVFAVTLLGLGTAWYVRDGSRSRKRGRHVM</sequence>
<evidence type="ECO:0000313" key="4">
    <source>
        <dbReference type="EMBL" id="MBW3092507.1"/>
    </source>
</evidence>
<gene>
    <name evidence="4" type="ORF">KIH79_06020</name>
</gene>
<feature type="compositionally biased region" description="Polar residues" evidence="1">
    <location>
        <begin position="117"/>
        <end position="140"/>
    </location>
</feature>
<feature type="compositionally biased region" description="Low complexity" evidence="1">
    <location>
        <begin position="97"/>
        <end position="116"/>
    </location>
</feature>
<feature type="signal peptide" evidence="3">
    <location>
        <begin position="1"/>
        <end position="44"/>
    </location>
</feature>
<feature type="compositionally biased region" description="Low complexity" evidence="1">
    <location>
        <begin position="155"/>
        <end position="171"/>
    </location>
</feature>
<evidence type="ECO:0000256" key="2">
    <source>
        <dbReference type="SAM" id="Phobius"/>
    </source>
</evidence>
<feature type="transmembrane region" description="Helical" evidence="2">
    <location>
        <begin position="2816"/>
        <end position="2836"/>
    </location>
</feature>
<dbReference type="EMBL" id="JAHBBH010000013">
    <property type="protein sequence ID" value="MBW3092507.1"/>
    <property type="molecule type" value="Genomic_DNA"/>
</dbReference>
<comment type="caution">
    <text evidence="4">The sequence shown here is derived from an EMBL/GenBank/DDBJ whole genome shotgun (WGS) entry which is preliminary data.</text>
</comment>
<evidence type="ECO:0000256" key="1">
    <source>
        <dbReference type="SAM" id="MobiDB-lite"/>
    </source>
</evidence>
<feature type="compositionally biased region" description="Low complexity" evidence="1">
    <location>
        <begin position="249"/>
        <end position="266"/>
    </location>
</feature>
<proteinExistence type="predicted"/>
<feature type="region of interest" description="Disordered" evidence="1">
    <location>
        <begin position="97"/>
        <end position="266"/>
    </location>
</feature>
<name>A0ABS6WEY7_9BIFI</name>
<feature type="region of interest" description="Disordered" evidence="1">
    <location>
        <begin position="1325"/>
        <end position="1357"/>
    </location>
</feature>
<protein>
    <submittedName>
        <fullName evidence="4">Cell surface protein</fullName>
    </submittedName>
</protein>
<keyword evidence="2" id="KW-0472">Membrane</keyword>
<feature type="compositionally biased region" description="Basic and acidic residues" evidence="1">
    <location>
        <begin position="206"/>
        <end position="240"/>
    </location>
</feature>
<keyword evidence="2" id="KW-0812">Transmembrane</keyword>
<accession>A0ABS6WEY7</accession>
<organism evidence="4 5">
    <name type="scientific">Bifidobacterium miconis</name>
    <dbReference type="NCBI Taxonomy" id="2834435"/>
    <lineage>
        <taxon>Bacteria</taxon>
        <taxon>Bacillati</taxon>
        <taxon>Actinomycetota</taxon>
        <taxon>Actinomycetes</taxon>
        <taxon>Bifidobacteriales</taxon>
        <taxon>Bifidobacteriaceae</taxon>
        <taxon>Bifidobacterium</taxon>
    </lineage>
</organism>
<keyword evidence="3" id="KW-0732">Signal</keyword>
<feature type="compositionally biased region" description="Polar residues" evidence="1">
    <location>
        <begin position="179"/>
        <end position="188"/>
    </location>
</feature>
<keyword evidence="5" id="KW-1185">Reference proteome</keyword>
<evidence type="ECO:0000313" key="5">
    <source>
        <dbReference type="Proteomes" id="UP000700815"/>
    </source>
</evidence>
<reference evidence="4 5" key="1">
    <citation type="submission" date="2021-05" db="EMBL/GenBank/DDBJ databases">
        <title>Phylogenetic classification of ten novel species belonging to the genus Bifidobacterium comprising B. colchicus sp. nov., B. abeli sp. nov., B. bicoloris sp. nov., B. guerezis sp. nov., B. rosaliae sp. nov., B. santillanensis sp. nov., B. argentati sp. nov., B. amazzoni sp. nov., B. pluviali sp. nov., and B. pinnaculum sp. nov.</title>
        <authorList>
            <person name="Lugli G.A."/>
            <person name="Ruiz Garcia L."/>
            <person name="Margolles A."/>
            <person name="Ventura M."/>
        </authorList>
    </citation>
    <scope>NUCLEOTIDE SEQUENCE [LARGE SCALE GENOMIC DNA]</scope>
    <source>
        <strain evidence="4 5">82T10</strain>
    </source>
</reference>
<evidence type="ECO:0000256" key="3">
    <source>
        <dbReference type="SAM" id="SignalP"/>
    </source>
</evidence>